<reference evidence="4" key="1">
    <citation type="submission" date="2007-04" db="EMBL/GenBank/DDBJ databases">
        <title>Annotation of Pediculus humanus corporis strain USDA.</title>
        <authorList>
            <person name="Kirkness E."/>
            <person name="Hannick L."/>
            <person name="Hass B."/>
            <person name="Bruggner R."/>
            <person name="Lawson D."/>
            <person name="Bidwell S."/>
            <person name="Joardar V."/>
            <person name="Caler E."/>
            <person name="Walenz B."/>
            <person name="Inman J."/>
            <person name="Schobel S."/>
            <person name="Galinsky K."/>
            <person name="Amedeo P."/>
            <person name="Strausberg R."/>
        </authorList>
    </citation>
    <scope>NUCLEOTIDE SEQUENCE</scope>
    <source>
        <strain evidence="4">USDA</strain>
    </source>
</reference>
<dbReference type="PANTHER" id="PTHR13395">
    <property type="entry name" value="SISTER CHROMATID COHESION PROTEIN DCC1-RELATED"/>
    <property type="match status" value="1"/>
</dbReference>
<dbReference type="GO" id="GO:0000785">
    <property type="term" value="C:chromatin"/>
    <property type="evidence" value="ECO:0007669"/>
    <property type="project" value="TreeGrafter"/>
</dbReference>
<dbReference type="GO" id="GO:0034088">
    <property type="term" value="P:maintenance of mitotic sister chromatid cohesion"/>
    <property type="evidence" value="ECO:0007669"/>
    <property type="project" value="TreeGrafter"/>
</dbReference>
<evidence type="ECO:0000256" key="2">
    <source>
        <dbReference type="ARBA" id="ARBA00017682"/>
    </source>
</evidence>
<dbReference type="eggNOG" id="KOG0798">
    <property type="taxonomic scope" value="Eukaryota"/>
</dbReference>
<dbReference type="Proteomes" id="UP000009046">
    <property type="component" value="Unassembled WGS sequence"/>
</dbReference>
<dbReference type="OrthoDB" id="5199543at2759"/>
<dbReference type="GO" id="GO:0031390">
    <property type="term" value="C:Ctf18 RFC-like complex"/>
    <property type="evidence" value="ECO:0007669"/>
    <property type="project" value="InterPro"/>
</dbReference>
<dbReference type="InterPro" id="IPR019128">
    <property type="entry name" value="Dcc1"/>
</dbReference>
<comment type="similarity">
    <text evidence="1">Belongs to the DCC1 family.</text>
</comment>
<dbReference type="EMBL" id="AAZO01006861">
    <property type="status" value="NOT_ANNOTATED_CDS"/>
    <property type="molecule type" value="Genomic_DNA"/>
</dbReference>
<dbReference type="PANTHER" id="PTHR13395:SF6">
    <property type="entry name" value="SISTER CHROMATID COHESION PROTEIN DCC1"/>
    <property type="match status" value="1"/>
</dbReference>
<dbReference type="AlphaFoldDB" id="E0W0W8"/>
<dbReference type="GeneID" id="8234793"/>
<gene>
    <name evidence="5" type="primary">8234793</name>
    <name evidence="4" type="ORF">Phum_PHUM564700</name>
</gene>
<dbReference type="CTD" id="8234793"/>
<keyword evidence="3" id="KW-0235">DNA replication</keyword>
<dbReference type="FunCoup" id="E0W0W8">
    <property type="interactions" value="1248"/>
</dbReference>
<dbReference type="RefSeq" id="XP_002432012.1">
    <property type="nucleotide sequence ID" value="XM_002431967.1"/>
</dbReference>
<dbReference type="OMA" id="DSESWPF"/>
<dbReference type="GO" id="GO:0006260">
    <property type="term" value="P:DNA replication"/>
    <property type="evidence" value="ECO:0007669"/>
    <property type="project" value="UniProtKB-KW"/>
</dbReference>
<dbReference type="EMBL" id="DS235862">
    <property type="protein sequence ID" value="EEB19274.1"/>
    <property type="molecule type" value="Genomic_DNA"/>
</dbReference>
<reference evidence="4" key="2">
    <citation type="submission" date="2007-04" db="EMBL/GenBank/DDBJ databases">
        <title>The genome of the human body louse.</title>
        <authorList>
            <consortium name="The Human Body Louse Genome Consortium"/>
            <person name="Kirkness E."/>
            <person name="Walenz B."/>
            <person name="Hass B."/>
            <person name="Bruggner R."/>
            <person name="Strausberg R."/>
        </authorList>
    </citation>
    <scope>NUCLEOTIDE SEQUENCE</scope>
    <source>
        <strain evidence="4">USDA</strain>
    </source>
</reference>
<protein>
    <recommendedName>
        <fullName evidence="2">Sister chromatid cohesion protein DCC1</fullName>
    </recommendedName>
</protein>
<accession>E0W0W8</accession>
<evidence type="ECO:0000313" key="4">
    <source>
        <dbReference type="EMBL" id="EEB19274.1"/>
    </source>
</evidence>
<dbReference type="InParanoid" id="E0W0W8"/>
<dbReference type="VEuPathDB" id="VectorBase:PHUM564700"/>
<name>E0W0W8_PEDHC</name>
<dbReference type="STRING" id="121224.E0W0W8"/>
<evidence type="ECO:0000313" key="5">
    <source>
        <dbReference type="EnsemblMetazoa" id="PHUM564700-PA"/>
    </source>
</evidence>
<reference evidence="5" key="3">
    <citation type="submission" date="2021-02" db="UniProtKB">
        <authorList>
            <consortium name="EnsemblMetazoa"/>
        </authorList>
    </citation>
    <scope>IDENTIFICATION</scope>
    <source>
        <strain evidence="5">USDA</strain>
    </source>
</reference>
<dbReference type="EnsemblMetazoa" id="PHUM564700-RA">
    <property type="protein sequence ID" value="PHUM564700-PA"/>
    <property type="gene ID" value="PHUM564700"/>
</dbReference>
<evidence type="ECO:0000313" key="6">
    <source>
        <dbReference type="Proteomes" id="UP000009046"/>
    </source>
</evidence>
<dbReference type="KEGG" id="phu:Phum_PHUM564700"/>
<evidence type="ECO:0000256" key="1">
    <source>
        <dbReference type="ARBA" id="ARBA00007017"/>
    </source>
</evidence>
<dbReference type="Pfam" id="PF09724">
    <property type="entry name" value="Dcc1"/>
    <property type="match status" value="1"/>
</dbReference>
<proteinExistence type="inferred from homology"/>
<dbReference type="GO" id="GO:0000775">
    <property type="term" value="C:chromosome, centromeric region"/>
    <property type="evidence" value="ECO:0007669"/>
    <property type="project" value="TreeGrafter"/>
</dbReference>
<organism>
    <name type="scientific">Pediculus humanus subsp. corporis</name>
    <name type="common">Body louse</name>
    <dbReference type="NCBI Taxonomy" id="121224"/>
    <lineage>
        <taxon>Eukaryota</taxon>
        <taxon>Metazoa</taxon>
        <taxon>Ecdysozoa</taxon>
        <taxon>Arthropoda</taxon>
        <taxon>Hexapoda</taxon>
        <taxon>Insecta</taxon>
        <taxon>Pterygota</taxon>
        <taxon>Neoptera</taxon>
        <taxon>Paraneoptera</taxon>
        <taxon>Psocodea</taxon>
        <taxon>Troctomorpha</taxon>
        <taxon>Phthiraptera</taxon>
        <taxon>Anoplura</taxon>
        <taxon>Pediculidae</taxon>
        <taxon>Pediculus</taxon>
    </lineage>
</organism>
<sequence>MARSIDDVSHMLVQAKQNDEDVHLLTQIFYYPSEIKCSENKENFKLMQIDEELIKKLESGERLIFKGSNDEKVVLCTENETYEVKEGEISNSLLVCPNLLFGSDVKNSEKNERTLTEQKIFGVQHSYLEFRPTFPRFGKLKSILSQANYSGPDNDEESHKGFYFCELLDNVQCSRSELLAQLEEIKAIKLEDKWRLLSLDYLVEIFSHLMSEMEKNNWTKIHVLECKKNLDLFVPDVILEHVFKHYSKNYVKDQIWLELDEYLISRCFAQVLLQTAEGKFSFDEFIMAWENCLSPVIKPNLNYLKGLALIDNESELNKVIHLFLEEDLPENIPERFRLLFKNKEKWTLEEITPYIQKLTTKTANVNSLLTKFARCTNVKGLKVFTAKYAK</sequence>
<evidence type="ECO:0000256" key="3">
    <source>
        <dbReference type="ARBA" id="ARBA00022705"/>
    </source>
</evidence>
<dbReference type="HOGENOM" id="CLU_034504_1_1_1"/>
<keyword evidence="6" id="KW-1185">Reference proteome</keyword>